<dbReference type="Pfam" id="PF13927">
    <property type="entry name" value="Ig_3"/>
    <property type="match status" value="1"/>
</dbReference>
<sequence length="199" mass="22360">MLMAFYVYRPSDKKPSVTLTQDPEYKVMFPGESVSFSCNIKVSSGWKYQWYKDGKHLGHSKKTYPVKSIETTSGGLYKCEVQRGTDEVVTYSSQPIPLKVEGEKLLTSSKHLFEVRRPVTLSCVMDGSSDWKYTWYKDGQEVQKTPDNALSFDRDASRLNITSASSLNRGQYNCSAKLKSRSVSSTLSSGLTLSVYGKI</sequence>
<protein>
    <recommendedName>
        <fullName evidence="3">Ig-like domain-containing protein</fullName>
    </recommendedName>
</protein>
<dbReference type="PANTHER" id="PTHR11481:SF60">
    <property type="entry name" value="IG-LIKE DOMAIN-CONTAINING PROTEIN"/>
    <property type="match status" value="1"/>
</dbReference>
<dbReference type="OMA" id="CRIPSTI"/>
<dbReference type="AlphaFoldDB" id="A0A671WBF7"/>
<feature type="domain" description="Ig-like" evidence="3">
    <location>
        <begin position="15"/>
        <end position="90"/>
    </location>
</feature>
<dbReference type="PANTHER" id="PTHR11481">
    <property type="entry name" value="IMMUNOGLOBULIN FC RECEPTOR"/>
    <property type="match status" value="1"/>
</dbReference>
<feature type="domain" description="Ig-like" evidence="3">
    <location>
        <begin position="95"/>
        <end position="184"/>
    </location>
</feature>
<dbReference type="InterPro" id="IPR036179">
    <property type="entry name" value="Ig-like_dom_sf"/>
</dbReference>
<dbReference type="GO" id="GO:0006955">
    <property type="term" value="P:immune response"/>
    <property type="evidence" value="ECO:0007669"/>
    <property type="project" value="TreeGrafter"/>
</dbReference>
<dbReference type="InterPro" id="IPR003598">
    <property type="entry name" value="Ig_sub2"/>
</dbReference>
<keyword evidence="1" id="KW-0732">Signal</keyword>
<dbReference type="Gene3D" id="2.60.40.10">
    <property type="entry name" value="Immunoglobulins"/>
    <property type="match status" value="2"/>
</dbReference>
<dbReference type="GO" id="GO:0004888">
    <property type="term" value="F:transmembrane signaling receptor activity"/>
    <property type="evidence" value="ECO:0007669"/>
    <property type="project" value="TreeGrafter"/>
</dbReference>
<dbReference type="SMART" id="SM00409">
    <property type="entry name" value="IG"/>
    <property type="match status" value="2"/>
</dbReference>
<keyword evidence="2" id="KW-1015">Disulfide bond</keyword>
<dbReference type="InParanoid" id="A0A671WBF7"/>
<evidence type="ECO:0000256" key="1">
    <source>
        <dbReference type="ARBA" id="ARBA00022729"/>
    </source>
</evidence>
<dbReference type="Pfam" id="PF13895">
    <property type="entry name" value="Ig_2"/>
    <property type="match status" value="1"/>
</dbReference>
<dbReference type="SMART" id="SM00408">
    <property type="entry name" value="IGc2"/>
    <property type="match status" value="2"/>
</dbReference>
<dbReference type="InterPro" id="IPR007110">
    <property type="entry name" value="Ig-like_dom"/>
</dbReference>
<dbReference type="InterPro" id="IPR013783">
    <property type="entry name" value="Ig-like_fold"/>
</dbReference>
<proteinExistence type="predicted"/>
<keyword evidence="5" id="KW-1185">Reference proteome</keyword>
<dbReference type="GO" id="GO:0009897">
    <property type="term" value="C:external side of plasma membrane"/>
    <property type="evidence" value="ECO:0007669"/>
    <property type="project" value="TreeGrafter"/>
</dbReference>
<dbReference type="Ensembl" id="ENSSAUT00010037205.1">
    <property type="protein sequence ID" value="ENSSAUP00010035317.1"/>
    <property type="gene ID" value="ENSSAUG00010014952.1"/>
</dbReference>
<dbReference type="Proteomes" id="UP000472265">
    <property type="component" value="Chromosome 7"/>
</dbReference>
<dbReference type="GeneTree" id="ENSGT00940000172673"/>
<dbReference type="InterPro" id="IPR003599">
    <property type="entry name" value="Ig_sub"/>
</dbReference>
<name>A0A671WBF7_SPAAU</name>
<reference evidence="4" key="1">
    <citation type="submission" date="2021-04" db="EMBL/GenBank/DDBJ databases">
        <authorList>
            <consortium name="Wellcome Sanger Institute Data Sharing"/>
        </authorList>
    </citation>
    <scope>NUCLEOTIDE SEQUENCE [LARGE SCALE GENOMIC DNA]</scope>
</reference>
<dbReference type="InterPro" id="IPR050488">
    <property type="entry name" value="Ig_Fc_receptor"/>
</dbReference>
<dbReference type="SUPFAM" id="SSF48726">
    <property type="entry name" value="Immunoglobulin"/>
    <property type="match status" value="1"/>
</dbReference>
<reference evidence="4" key="2">
    <citation type="submission" date="2025-08" db="UniProtKB">
        <authorList>
            <consortium name="Ensembl"/>
        </authorList>
    </citation>
    <scope>IDENTIFICATION</scope>
</reference>
<organism evidence="4 5">
    <name type="scientific">Sparus aurata</name>
    <name type="common">Gilthead sea bream</name>
    <dbReference type="NCBI Taxonomy" id="8175"/>
    <lineage>
        <taxon>Eukaryota</taxon>
        <taxon>Metazoa</taxon>
        <taxon>Chordata</taxon>
        <taxon>Craniata</taxon>
        <taxon>Vertebrata</taxon>
        <taxon>Euteleostomi</taxon>
        <taxon>Actinopterygii</taxon>
        <taxon>Neopterygii</taxon>
        <taxon>Teleostei</taxon>
        <taxon>Neoteleostei</taxon>
        <taxon>Acanthomorphata</taxon>
        <taxon>Eupercaria</taxon>
        <taxon>Spariformes</taxon>
        <taxon>Sparidae</taxon>
        <taxon>Sparus</taxon>
    </lineage>
</organism>
<evidence type="ECO:0000259" key="3">
    <source>
        <dbReference type="PROSITE" id="PS50835"/>
    </source>
</evidence>
<reference evidence="4" key="3">
    <citation type="submission" date="2025-09" db="UniProtKB">
        <authorList>
            <consortium name="Ensembl"/>
        </authorList>
    </citation>
    <scope>IDENTIFICATION</scope>
</reference>
<evidence type="ECO:0000256" key="2">
    <source>
        <dbReference type="ARBA" id="ARBA00023157"/>
    </source>
</evidence>
<evidence type="ECO:0000313" key="4">
    <source>
        <dbReference type="Ensembl" id="ENSSAUP00010035317.1"/>
    </source>
</evidence>
<dbReference type="CDD" id="cd00096">
    <property type="entry name" value="Ig"/>
    <property type="match status" value="1"/>
</dbReference>
<dbReference type="PROSITE" id="PS50835">
    <property type="entry name" value="IG_LIKE"/>
    <property type="match status" value="2"/>
</dbReference>
<dbReference type="GO" id="GO:0007166">
    <property type="term" value="P:cell surface receptor signaling pathway"/>
    <property type="evidence" value="ECO:0007669"/>
    <property type="project" value="TreeGrafter"/>
</dbReference>
<evidence type="ECO:0000313" key="5">
    <source>
        <dbReference type="Proteomes" id="UP000472265"/>
    </source>
</evidence>
<accession>A0A671WBF7</accession>